<keyword evidence="3 7" id="KW-0548">Nucleotidyltransferase</keyword>
<dbReference type="CDD" id="cd05784">
    <property type="entry name" value="DNA_polB_II_exo"/>
    <property type="match status" value="1"/>
</dbReference>
<comment type="caution">
    <text evidence="10">The sequence shown here is derived from an EMBL/GenBank/DDBJ whole genome shotgun (WGS) entry which is preliminary data.</text>
</comment>
<dbReference type="Proteomes" id="UP000809621">
    <property type="component" value="Unassembled WGS sequence"/>
</dbReference>
<dbReference type="InterPro" id="IPR043502">
    <property type="entry name" value="DNA/RNA_pol_sf"/>
</dbReference>
<dbReference type="InterPro" id="IPR050240">
    <property type="entry name" value="DNA_pol_type-B"/>
</dbReference>
<dbReference type="PANTHER" id="PTHR10322">
    <property type="entry name" value="DNA POLYMERASE CATALYTIC SUBUNIT"/>
    <property type="match status" value="1"/>
</dbReference>
<dbReference type="InterPro" id="IPR006172">
    <property type="entry name" value="DNA-dir_DNA_pol_B"/>
</dbReference>
<dbReference type="SMART" id="SM00486">
    <property type="entry name" value="POLBc"/>
    <property type="match status" value="1"/>
</dbReference>
<dbReference type="InterPro" id="IPR023211">
    <property type="entry name" value="DNA_pol_palm_dom_sf"/>
</dbReference>
<evidence type="ECO:0000256" key="2">
    <source>
        <dbReference type="ARBA" id="ARBA00022679"/>
    </source>
</evidence>
<dbReference type="PROSITE" id="PS00116">
    <property type="entry name" value="DNA_POLYMERASE_B"/>
    <property type="match status" value="1"/>
</dbReference>
<gene>
    <name evidence="10" type="ORF">JQC93_18905</name>
</gene>
<evidence type="ECO:0000256" key="4">
    <source>
        <dbReference type="ARBA" id="ARBA00022932"/>
    </source>
</evidence>
<dbReference type="InterPro" id="IPR006133">
    <property type="entry name" value="DNA-dir_DNA_pol_B_exonuc"/>
</dbReference>
<dbReference type="Gene3D" id="1.10.132.60">
    <property type="entry name" value="DNA polymerase family B, C-terminal domain"/>
    <property type="match status" value="1"/>
</dbReference>
<evidence type="ECO:0000313" key="11">
    <source>
        <dbReference type="Proteomes" id="UP000809621"/>
    </source>
</evidence>
<evidence type="ECO:0000259" key="8">
    <source>
        <dbReference type="Pfam" id="PF00136"/>
    </source>
</evidence>
<feature type="domain" description="DNA-directed DNA polymerase family B multifunctional" evidence="8">
    <location>
        <begin position="375"/>
        <end position="764"/>
    </location>
</feature>
<sequence length="783" mass="89717">MQITQRGFILSRQVITLNHRPHLSFWVSTDEGPQHIITGPQQSVLFVDASYHTTIVDHFGSRVETKPVSLKQFNDTPVIAVYSNTYNQFNELKQWLESQQIEAFEDDISLIDRFLMERFIQGAIEYQGECSDGVTVRNAQCKRCDFQPSLVMVSLDIECSQHGVLYSIGLDSPNDKRVIMVGEAEELKPESPVIEWVNDEKQLLLNLFAWFERFDPDIIIGWSVVNFDLRLLIKRADYHGLKLALGRQKSYVTFRQSAQGQQGFATIPGRCIIDGIDGLKSAAHHFPSWSLENVSQQMLGKGKIIHNPHDRMDEINRMFYHDKQALATYNLQDCVLVTQIFKHTQLLEYLIERAKLTGLSLDKSGGSVAAFTNLYLPRLHRAGYVAPNLDRDGWEASPGGYVMDSQPGLYDSVLVLDFKSLYPSIIRTFLIDPLGLIEGLKQEIGTQQDQAIEGFKGARFHRSRHFLPELIETLWKERDKAKRNNNAAFSQAIKIIMNSFYGVLGARGCRFFDARLASSITMRGHQIMKETRLEIEAMGYKVIYGDTDSIFVALGKKTPEDEADAIGQSMMHHINGWCKERIQSEHALDSCIELEFETHFKKFFMPTIRDSEMGSKKRYAGLLGKNNTIVFKGLESVRTDWTELAHEFQHTLYTMVFDDVNPSQYVRDITEQVTQGQWDSKLVYAKRLRRKLSDYQKNIPPQVRAARLADEKNHLLGRALQYQNRGQIRYVMTLNGPEPLEYLESPIDYQHYIDKQLLPIADAILPHIGLSFEQLNDQQLGLF</sequence>
<dbReference type="PRINTS" id="PR00106">
    <property type="entry name" value="DNAPOLB"/>
</dbReference>
<dbReference type="InterPro" id="IPR017964">
    <property type="entry name" value="DNA-dir_DNA_pol_B_CS"/>
</dbReference>
<dbReference type="EMBL" id="JAFEUM010000011">
    <property type="protein sequence ID" value="MBM7038449.1"/>
    <property type="molecule type" value="Genomic_DNA"/>
</dbReference>
<reference evidence="10 11" key="1">
    <citation type="submission" date="2021-02" db="EMBL/GenBank/DDBJ databases">
        <authorList>
            <person name="Park J.-S."/>
        </authorList>
    </citation>
    <scope>NUCLEOTIDE SEQUENCE [LARGE SCALE GENOMIC DNA]</scope>
    <source>
        <strain evidence="10 11">188UL20-2</strain>
    </source>
</reference>
<dbReference type="SUPFAM" id="SSF53098">
    <property type="entry name" value="Ribonuclease H-like"/>
    <property type="match status" value="1"/>
</dbReference>
<protein>
    <recommendedName>
        <fullName evidence="7">DNA polymerase</fullName>
        <ecNumber evidence="7">2.7.7.7</ecNumber>
    </recommendedName>
</protein>
<keyword evidence="2 7" id="KW-0808">Transferase</keyword>
<organism evidence="10 11">
    <name type="scientific">Vibrio ulleungensis</name>
    <dbReference type="NCBI Taxonomy" id="2807619"/>
    <lineage>
        <taxon>Bacteria</taxon>
        <taxon>Pseudomonadati</taxon>
        <taxon>Pseudomonadota</taxon>
        <taxon>Gammaproteobacteria</taxon>
        <taxon>Vibrionales</taxon>
        <taxon>Vibrionaceae</taxon>
        <taxon>Vibrio</taxon>
    </lineage>
</organism>
<comment type="similarity">
    <text evidence="1 7">Belongs to the DNA polymerase type-B family.</text>
</comment>
<dbReference type="RefSeq" id="WP_205159897.1">
    <property type="nucleotide sequence ID" value="NZ_JAFEUM010000011.1"/>
</dbReference>
<dbReference type="InterPro" id="IPR036397">
    <property type="entry name" value="RNaseH_sf"/>
</dbReference>
<dbReference type="CDD" id="cd05537">
    <property type="entry name" value="POLBc_Pol_II"/>
    <property type="match status" value="1"/>
</dbReference>
<evidence type="ECO:0000259" key="9">
    <source>
        <dbReference type="Pfam" id="PF03104"/>
    </source>
</evidence>
<accession>A0ABS2HN16</accession>
<keyword evidence="4 7" id="KW-0239">DNA-directed DNA polymerase</keyword>
<evidence type="ECO:0000256" key="3">
    <source>
        <dbReference type="ARBA" id="ARBA00022695"/>
    </source>
</evidence>
<proteinExistence type="inferred from homology"/>
<dbReference type="Gene3D" id="1.10.287.690">
    <property type="entry name" value="Helix hairpin bin"/>
    <property type="match status" value="1"/>
</dbReference>
<dbReference type="InterPro" id="IPR042087">
    <property type="entry name" value="DNA_pol_B_thumb"/>
</dbReference>
<dbReference type="EC" id="2.7.7.7" evidence="7"/>
<feature type="domain" description="DNA-directed DNA polymerase family B exonuclease" evidence="9">
    <location>
        <begin position="148"/>
        <end position="294"/>
    </location>
</feature>
<comment type="catalytic activity">
    <reaction evidence="6 7">
        <text>DNA(n) + a 2'-deoxyribonucleoside 5'-triphosphate = DNA(n+1) + diphosphate</text>
        <dbReference type="Rhea" id="RHEA:22508"/>
        <dbReference type="Rhea" id="RHEA-COMP:17339"/>
        <dbReference type="Rhea" id="RHEA-COMP:17340"/>
        <dbReference type="ChEBI" id="CHEBI:33019"/>
        <dbReference type="ChEBI" id="CHEBI:61560"/>
        <dbReference type="ChEBI" id="CHEBI:173112"/>
        <dbReference type="EC" id="2.7.7.7"/>
    </reaction>
</comment>
<dbReference type="Gene3D" id="3.90.1600.10">
    <property type="entry name" value="Palm domain of DNA polymerase"/>
    <property type="match status" value="2"/>
</dbReference>
<evidence type="ECO:0000256" key="7">
    <source>
        <dbReference type="RuleBase" id="RU000442"/>
    </source>
</evidence>
<evidence type="ECO:0000256" key="1">
    <source>
        <dbReference type="ARBA" id="ARBA00005755"/>
    </source>
</evidence>
<dbReference type="SUPFAM" id="SSF56672">
    <property type="entry name" value="DNA/RNA polymerases"/>
    <property type="match status" value="1"/>
</dbReference>
<dbReference type="Gene3D" id="2.40.50.590">
    <property type="match status" value="1"/>
</dbReference>
<keyword evidence="11" id="KW-1185">Reference proteome</keyword>
<dbReference type="NCBIfam" id="NF004421">
    <property type="entry name" value="PRK05762.1-2"/>
    <property type="match status" value="1"/>
</dbReference>
<keyword evidence="7" id="KW-0235">DNA replication</keyword>
<evidence type="ECO:0000256" key="6">
    <source>
        <dbReference type="ARBA" id="ARBA00049244"/>
    </source>
</evidence>
<dbReference type="Pfam" id="PF03104">
    <property type="entry name" value="DNA_pol_B_exo1"/>
    <property type="match status" value="1"/>
</dbReference>
<dbReference type="InterPro" id="IPR012337">
    <property type="entry name" value="RNaseH-like_sf"/>
</dbReference>
<name>A0ABS2HN16_9VIBR</name>
<dbReference type="PANTHER" id="PTHR10322:SF23">
    <property type="entry name" value="DNA POLYMERASE DELTA CATALYTIC SUBUNIT"/>
    <property type="match status" value="1"/>
</dbReference>
<evidence type="ECO:0000256" key="5">
    <source>
        <dbReference type="ARBA" id="ARBA00023125"/>
    </source>
</evidence>
<evidence type="ECO:0000313" key="10">
    <source>
        <dbReference type="EMBL" id="MBM7038449.1"/>
    </source>
</evidence>
<dbReference type="InterPro" id="IPR006134">
    <property type="entry name" value="DNA-dir_DNA_pol_B_multi_dom"/>
</dbReference>
<dbReference type="Pfam" id="PF00136">
    <property type="entry name" value="DNA_pol_B"/>
    <property type="match status" value="1"/>
</dbReference>
<dbReference type="Gene3D" id="3.30.420.10">
    <property type="entry name" value="Ribonuclease H-like superfamily/Ribonuclease H"/>
    <property type="match status" value="1"/>
</dbReference>
<keyword evidence="5 7" id="KW-0238">DNA-binding</keyword>